<gene>
    <name evidence="1" type="ORF">FYJ60_11210</name>
</gene>
<organism evidence="1 2">
    <name type="scientific">Bilifractor porci</name>
    <dbReference type="NCBI Taxonomy" id="2606636"/>
    <lineage>
        <taxon>Bacteria</taxon>
        <taxon>Bacillati</taxon>
        <taxon>Bacillota</taxon>
        <taxon>Clostridia</taxon>
        <taxon>Lachnospirales</taxon>
        <taxon>Lachnospiraceae</taxon>
        <taxon>Bilifractor</taxon>
    </lineage>
</organism>
<evidence type="ECO:0000313" key="2">
    <source>
        <dbReference type="Proteomes" id="UP000466864"/>
    </source>
</evidence>
<evidence type="ECO:0000313" key="1">
    <source>
        <dbReference type="EMBL" id="MST82875.1"/>
    </source>
</evidence>
<accession>A0A7X2P9U9</accession>
<proteinExistence type="predicted"/>
<keyword evidence="2" id="KW-1185">Reference proteome</keyword>
<dbReference type="AlphaFoldDB" id="A0A7X2P9U9"/>
<dbReference type="RefSeq" id="WP_154458777.1">
    <property type="nucleotide sequence ID" value="NZ_VUMV01000009.1"/>
</dbReference>
<name>A0A7X2P9U9_9FIRM</name>
<comment type="caution">
    <text evidence="1">The sequence shown here is derived from an EMBL/GenBank/DDBJ whole genome shotgun (WGS) entry which is preliminary data.</text>
</comment>
<dbReference type="Proteomes" id="UP000466864">
    <property type="component" value="Unassembled WGS sequence"/>
</dbReference>
<protein>
    <submittedName>
        <fullName evidence="1">Uncharacterized protein</fullName>
    </submittedName>
</protein>
<reference evidence="1 2" key="1">
    <citation type="submission" date="2019-08" db="EMBL/GenBank/DDBJ databases">
        <title>In-depth cultivation of the pig gut microbiome towards novel bacterial diversity and tailored functional studies.</title>
        <authorList>
            <person name="Wylensek D."/>
            <person name="Hitch T.C.A."/>
            <person name="Clavel T."/>
        </authorList>
    </citation>
    <scope>NUCLEOTIDE SEQUENCE [LARGE SCALE GENOMIC DNA]</scope>
    <source>
        <strain evidence="1 2">Oil+RF-744-WCA-WT-13</strain>
    </source>
</reference>
<sequence length="171" mass="18745">MAGVRMRADNADYLMIGSTYEFIGNGFTKLDDDPAASTSSKRYINMRSEVQSITGYAWTAPFTFDQIDSEKAIAFLTKIGKEEMTGSATETNYVSVDLNGTKDETKGYPARMRKVAVEVASFDDSDGEIEGSGNLLAKSDWSYGFFNVETKAFSEDETAKTKFAYSVTLAG</sequence>
<dbReference type="EMBL" id="VUMV01000009">
    <property type="protein sequence ID" value="MST82875.1"/>
    <property type="molecule type" value="Genomic_DNA"/>
</dbReference>